<name>A0A7D9M9L0_PARCT</name>
<evidence type="ECO:0000313" key="1">
    <source>
        <dbReference type="EMBL" id="CAB4044947.1"/>
    </source>
</evidence>
<evidence type="ECO:0000313" key="2">
    <source>
        <dbReference type="Proteomes" id="UP001152795"/>
    </source>
</evidence>
<proteinExistence type="predicted"/>
<dbReference type="EMBL" id="CACRXK020036971">
    <property type="protein sequence ID" value="CAB4044947.1"/>
    <property type="molecule type" value="Genomic_DNA"/>
</dbReference>
<comment type="caution">
    <text evidence="1">The sequence shown here is derived from an EMBL/GenBank/DDBJ whole genome shotgun (WGS) entry which is preliminary data.</text>
</comment>
<accession>A0A7D9M9L0</accession>
<gene>
    <name evidence="1" type="ORF">PACLA_8A011314</name>
</gene>
<reference evidence="1" key="1">
    <citation type="submission" date="2020-04" db="EMBL/GenBank/DDBJ databases">
        <authorList>
            <person name="Alioto T."/>
            <person name="Alioto T."/>
            <person name="Gomez Garrido J."/>
        </authorList>
    </citation>
    <scope>NUCLEOTIDE SEQUENCE</scope>
    <source>
        <strain evidence="1">A484AB</strain>
    </source>
</reference>
<dbReference type="AlphaFoldDB" id="A0A7D9M9L0"/>
<protein>
    <submittedName>
        <fullName evidence="1">Uncharacterized protein</fullName>
    </submittedName>
</protein>
<organism evidence="1 2">
    <name type="scientific">Paramuricea clavata</name>
    <name type="common">Red gorgonian</name>
    <name type="synonym">Violescent sea-whip</name>
    <dbReference type="NCBI Taxonomy" id="317549"/>
    <lineage>
        <taxon>Eukaryota</taxon>
        <taxon>Metazoa</taxon>
        <taxon>Cnidaria</taxon>
        <taxon>Anthozoa</taxon>
        <taxon>Octocorallia</taxon>
        <taxon>Malacalcyonacea</taxon>
        <taxon>Plexauridae</taxon>
        <taxon>Paramuricea</taxon>
    </lineage>
</organism>
<dbReference type="Proteomes" id="UP001152795">
    <property type="component" value="Unassembled WGS sequence"/>
</dbReference>
<keyword evidence="2" id="KW-1185">Reference proteome</keyword>
<sequence length="56" mass="6373">MEIWCDASNHAVGAPLVQQKNRKLIDAIATKKPRLKVERCHRKRSTAGLKDAQYVE</sequence>